<dbReference type="EMBL" id="VTPC01005454">
    <property type="protein sequence ID" value="KAF2895989.1"/>
    <property type="molecule type" value="Genomic_DNA"/>
</dbReference>
<dbReference type="AlphaFoldDB" id="A0A8K0CYK8"/>
<keyword evidence="3" id="KW-0813">Transport</keyword>
<comment type="subcellular location">
    <subcellularLocation>
        <location evidence="1">Endoplasmic reticulum membrane</location>
        <topology evidence="1">Multi-pass membrane protein</topology>
    </subcellularLocation>
</comment>
<dbReference type="PANTHER" id="PTHR23427">
    <property type="entry name" value="SURFEIT LOCUS PROTEIN"/>
    <property type="match status" value="1"/>
</dbReference>
<evidence type="ECO:0008006" key="12">
    <source>
        <dbReference type="Google" id="ProtNLM"/>
    </source>
</evidence>
<feature type="transmembrane region" description="Helical" evidence="9">
    <location>
        <begin position="180"/>
        <end position="197"/>
    </location>
</feature>
<organism evidence="10 11">
    <name type="scientific">Ignelater luminosus</name>
    <name type="common">Cucubano</name>
    <name type="synonym">Pyrophorus luminosus</name>
    <dbReference type="NCBI Taxonomy" id="2038154"/>
    <lineage>
        <taxon>Eukaryota</taxon>
        <taxon>Metazoa</taxon>
        <taxon>Ecdysozoa</taxon>
        <taxon>Arthropoda</taxon>
        <taxon>Hexapoda</taxon>
        <taxon>Insecta</taxon>
        <taxon>Pterygota</taxon>
        <taxon>Neoptera</taxon>
        <taxon>Endopterygota</taxon>
        <taxon>Coleoptera</taxon>
        <taxon>Polyphaga</taxon>
        <taxon>Elateriformia</taxon>
        <taxon>Elateroidea</taxon>
        <taxon>Elateridae</taxon>
        <taxon>Agrypninae</taxon>
        <taxon>Pyrophorini</taxon>
        <taxon>Ignelater</taxon>
    </lineage>
</organism>
<dbReference type="OrthoDB" id="7859621at2759"/>
<keyword evidence="6" id="KW-0653">Protein transport</keyword>
<gene>
    <name evidence="10" type="ORF">ILUMI_10189</name>
</gene>
<dbReference type="InterPro" id="IPR002995">
    <property type="entry name" value="Surf4"/>
</dbReference>
<evidence type="ECO:0000313" key="11">
    <source>
        <dbReference type="Proteomes" id="UP000801492"/>
    </source>
</evidence>
<feature type="transmembrane region" description="Helical" evidence="9">
    <location>
        <begin position="93"/>
        <end position="112"/>
    </location>
</feature>
<evidence type="ECO:0000256" key="9">
    <source>
        <dbReference type="SAM" id="Phobius"/>
    </source>
</evidence>
<evidence type="ECO:0000256" key="8">
    <source>
        <dbReference type="ARBA" id="ARBA00023136"/>
    </source>
</evidence>
<reference evidence="10" key="1">
    <citation type="submission" date="2019-08" db="EMBL/GenBank/DDBJ databases">
        <title>The genome of the North American firefly Photinus pyralis.</title>
        <authorList>
            <consortium name="Photinus pyralis genome working group"/>
            <person name="Fallon T.R."/>
            <person name="Sander Lower S.E."/>
            <person name="Weng J.-K."/>
        </authorList>
    </citation>
    <scope>NUCLEOTIDE SEQUENCE</scope>
    <source>
        <strain evidence="10">TRF0915ILg1</strain>
        <tissue evidence="10">Whole body</tissue>
    </source>
</reference>
<evidence type="ECO:0000313" key="10">
    <source>
        <dbReference type="EMBL" id="KAF2895989.1"/>
    </source>
</evidence>
<evidence type="ECO:0000256" key="3">
    <source>
        <dbReference type="ARBA" id="ARBA00022448"/>
    </source>
</evidence>
<dbReference type="Pfam" id="PF02077">
    <property type="entry name" value="SURF4"/>
    <property type="match status" value="1"/>
</dbReference>
<evidence type="ECO:0000256" key="6">
    <source>
        <dbReference type="ARBA" id="ARBA00022927"/>
    </source>
</evidence>
<evidence type="ECO:0000256" key="1">
    <source>
        <dbReference type="ARBA" id="ARBA00004477"/>
    </source>
</evidence>
<keyword evidence="8 9" id="KW-0472">Membrane</keyword>
<accession>A0A8K0CYK8</accession>
<comment type="similarity">
    <text evidence="2">Belongs to the SURF4 family.</text>
</comment>
<keyword evidence="7 9" id="KW-1133">Transmembrane helix</keyword>
<dbReference type="Proteomes" id="UP000801492">
    <property type="component" value="Unassembled WGS sequence"/>
</dbReference>
<evidence type="ECO:0000256" key="4">
    <source>
        <dbReference type="ARBA" id="ARBA00022692"/>
    </source>
</evidence>
<proteinExistence type="inferred from homology"/>
<dbReference type="GO" id="GO:0007030">
    <property type="term" value="P:Golgi organization"/>
    <property type="evidence" value="ECO:0007669"/>
    <property type="project" value="TreeGrafter"/>
</dbReference>
<feature type="transmembrane region" description="Helical" evidence="9">
    <location>
        <begin position="240"/>
        <end position="261"/>
    </location>
</feature>
<evidence type="ECO:0000256" key="2">
    <source>
        <dbReference type="ARBA" id="ARBA00006945"/>
    </source>
</evidence>
<dbReference type="PANTHER" id="PTHR23427:SF1">
    <property type="entry name" value="SURFEIT LOCUS PROTEIN 4"/>
    <property type="match status" value="1"/>
</dbReference>
<dbReference type="GO" id="GO:0005789">
    <property type="term" value="C:endoplasmic reticulum membrane"/>
    <property type="evidence" value="ECO:0007669"/>
    <property type="project" value="UniProtKB-SubCell"/>
</dbReference>
<dbReference type="InterPro" id="IPR045214">
    <property type="entry name" value="Surf1/Surf4"/>
</dbReference>
<evidence type="ECO:0000256" key="5">
    <source>
        <dbReference type="ARBA" id="ARBA00022824"/>
    </source>
</evidence>
<protein>
    <recommendedName>
        <fullName evidence="12">Cargo transport protein erv29</fullName>
    </recommendedName>
</protein>
<comment type="caution">
    <text evidence="10">The sequence shown here is derived from an EMBL/GenBank/DDBJ whole genome shotgun (WGS) entry which is preliminary data.</text>
</comment>
<keyword evidence="4 9" id="KW-0812">Transmembrane</keyword>
<keyword evidence="5" id="KW-0256">Endoplasmic reticulum</keyword>
<dbReference type="GO" id="GO:0005793">
    <property type="term" value="C:endoplasmic reticulum-Golgi intermediate compartment"/>
    <property type="evidence" value="ECO:0007669"/>
    <property type="project" value="TreeGrafter"/>
</dbReference>
<feature type="transmembrane region" description="Helical" evidence="9">
    <location>
        <begin position="204"/>
        <end position="220"/>
    </location>
</feature>
<dbReference type="GO" id="GO:0015031">
    <property type="term" value="P:protein transport"/>
    <property type="evidence" value="ECO:0007669"/>
    <property type="project" value="UniProtKB-KW"/>
</dbReference>
<dbReference type="PROSITE" id="PS01339">
    <property type="entry name" value="SURF4"/>
    <property type="match status" value="1"/>
</dbReference>
<name>A0A8K0CYK8_IGNLU</name>
<sequence length="270" mass="30843">MNIPNEYISTAEDTADQVIRKLKHILPTVARLCLISTFLEDGLRMWFQWTEQREYMDMSWGCGKFLATVFVLVNLIGQLGGCVMVIIRYRVPIACGVLFFIVVLQTFAYSILWDLQFLFRNLALIGALLLVLAESRGEAKSLFAGVPSLGDNKPKNYLQLTGRILLAFMFITLIRFEFSFLQILMDILGSALMVLVTVGYKTKLSALILVLLLSTLNFYHNAWWNIPQYKPLRDFLKYDFFQTLSVVGGLLMIVYLGPGGVSMDEHKKRW</sequence>
<evidence type="ECO:0000256" key="7">
    <source>
        <dbReference type="ARBA" id="ARBA00022989"/>
    </source>
</evidence>
<keyword evidence="11" id="KW-1185">Reference proteome</keyword>
<feature type="transmembrane region" description="Helical" evidence="9">
    <location>
        <begin position="65"/>
        <end position="86"/>
    </location>
</feature>